<evidence type="ECO:0000256" key="2">
    <source>
        <dbReference type="SAM" id="MobiDB-lite"/>
    </source>
</evidence>
<feature type="compositionally biased region" description="Polar residues" evidence="2">
    <location>
        <begin position="195"/>
        <end position="219"/>
    </location>
</feature>
<organism evidence="3 4">
    <name type="scientific">Lasiosphaeria miniovina</name>
    <dbReference type="NCBI Taxonomy" id="1954250"/>
    <lineage>
        <taxon>Eukaryota</taxon>
        <taxon>Fungi</taxon>
        <taxon>Dikarya</taxon>
        <taxon>Ascomycota</taxon>
        <taxon>Pezizomycotina</taxon>
        <taxon>Sordariomycetes</taxon>
        <taxon>Sordariomycetidae</taxon>
        <taxon>Sordariales</taxon>
        <taxon>Lasiosphaeriaceae</taxon>
        <taxon>Lasiosphaeria</taxon>
    </lineage>
</organism>
<feature type="coiled-coil region" evidence="1">
    <location>
        <begin position="283"/>
        <end position="353"/>
    </location>
</feature>
<feature type="region of interest" description="Disordered" evidence="2">
    <location>
        <begin position="650"/>
        <end position="679"/>
    </location>
</feature>
<feature type="region of interest" description="Disordered" evidence="2">
    <location>
        <begin position="397"/>
        <end position="424"/>
    </location>
</feature>
<reference evidence="3" key="1">
    <citation type="submission" date="2023-06" db="EMBL/GenBank/DDBJ databases">
        <title>Genome-scale phylogeny and comparative genomics of the fungal order Sordariales.</title>
        <authorList>
            <consortium name="Lawrence Berkeley National Laboratory"/>
            <person name="Hensen N."/>
            <person name="Bonometti L."/>
            <person name="Westerberg I."/>
            <person name="Brannstrom I.O."/>
            <person name="Guillou S."/>
            <person name="Cros-Aarteil S."/>
            <person name="Calhoun S."/>
            <person name="Haridas S."/>
            <person name="Kuo A."/>
            <person name="Mondo S."/>
            <person name="Pangilinan J."/>
            <person name="Riley R."/>
            <person name="LaButti K."/>
            <person name="Andreopoulos B."/>
            <person name="Lipzen A."/>
            <person name="Chen C."/>
            <person name="Yanf M."/>
            <person name="Daum C."/>
            <person name="Ng V."/>
            <person name="Clum A."/>
            <person name="Steindorff A."/>
            <person name="Ohm R."/>
            <person name="Martin F."/>
            <person name="Silar P."/>
            <person name="Natvig D."/>
            <person name="Lalanne C."/>
            <person name="Gautier V."/>
            <person name="Ament-velasquez S.L."/>
            <person name="Kruys A."/>
            <person name="Hutchinson M.I."/>
            <person name="Powell A.J."/>
            <person name="Barry K."/>
            <person name="Miller A.N."/>
            <person name="Grigoriev I.V."/>
            <person name="Debuchy R."/>
            <person name="Gladieux P."/>
            <person name="Thoren M.H."/>
            <person name="Johannesson H."/>
        </authorList>
    </citation>
    <scope>NUCLEOTIDE SEQUENCE</scope>
    <source>
        <strain evidence="3">SMH2392-1A</strain>
    </source>
</reference>
<dbReference type="EMBL" id="JAUIRO010000005">
    <property type="protein sequence ID" value="KAK0713996.1"/>
    <property type="molecule type" value="Genomic_DNA"/>
</dbReference>
<dbReference type="Proteomes" id="UP001172101">
    <property type="component" value="Unassembled WGS sequence"/>
</dbReference>
<feature type="compositionally biased region" description="Basic and acidic residues" evidence="2">
    <location>
        <begin position="402"/>
        <end position="412"/>
    </location>
</feature>
<sequence length="679" mass="74032">MTTKSSFLPRFSRSDIPVLPFHNPPGSPIRKKPSEYDLSDLSPRPEEPLLTPKPPSRGPGSSSRYRSASPSAGLSDNVSSAGSSSKMRPRVLFAGPPPPIAASRVFYRDEEDRAASAAPRNLEASSFARNVNSVLFDRSSSVRTRGQAQEYEPDAIWRNLQRRENALQKELQYLLDAQSAGLAVNLDPHGAPPSSARSNASDAGSSTPTGSLYTDGSTARRSHILVEQPTRATPAGEIIPVRQPRKKPLGLRAARTGLARNIALLADLKTEEDVNLAAALSTRKKALSQLRRLSAKKEGIAEELRILESDDEEPLARELRELGDQHGSVTTEIAELEERLVGLRNRKRWLDGRILDVRNRREAGLSGYKGALKEVDSKLLAMLKRPPVKPLDIEAIAGPQDHGTEDGSKNGDQDAGMQSPGGTEFLRMRPERRTVEMAKEWWESEVALLERRKGDVDKERSALEEGVEVWRGAIKLVADFEADLRSEMTVNGHDGGGGGGSKGKMHAPTPEQAMFAQLDKMATVMTALDERLHLAEEKGWNLLICAIGAELEAFREADTMLRDALRAAGYNIDHDSGGDVDEHDELDTLTPQLGVSASVRTSVSRLGGISPQRGVSGSGGNITTLVDVEHEDKNVESDNEVPADLLVTLPQDHDSPTLSREDSENEVPPEFLAQHHDDL</sequence>
<evidence type="ECO:0000313" key="3">
    <source>
        <dbReference type="EMBL" id="KAK0713996.1"/>
    </source>
</evidence>
<dbReference type="RefSeq" id="XP_060295318.1">
    <property type="nucleotide sequence ID" value="XM_060438138.1"/>
</dbReference>
<feature type="compositionally biased region" description="Polar residues" evidence="2">
    <location>
        <begin position="74"/>
        <end position="86"/>
    </location>
</feature>
<keyword evidence="1" id="KW-0175">Coiled coil</keyword>
<feature type="compositionally biased region" description="Basic and acidic residues" evidence="2">
    <location>
        <begin position="651"/>
        <end position="662"/>
    </location>
</feature>
<evidence type="ECO:0000256" key="1">
    <source>
        <dbReference type="SAM" id="Coils"/>
    </source>
</evidence>
<protein>
    <recommendedName>
        <fullName evidence="5">Autophagy-related protein 28</fullName>
    </recommendedName>
</protein>
<feature type="region of interest" description="Disordered" evidence="2">
    <location>
        <begin position="1"/>
        <end position="99"/>
    </location>
</feature>
<feature type="region of interest" description="Disordered" evidence="2">
    <location>
        <begin position="225"/>
        <end position="244"/>
    </location>
</feature>
<dbReference type="GeneID" id="85321408"/>
<comment type="caution">
    <text evidence="3">The sequence shown here is derived from an EMBL/GenBank/DDBJ whole genome shotgun (WGS) entry which is preliminary data.</text>
</comment>
<proteinExistence type="predicted"/>
<accession>A0AA40ADT0</accession>
<evidence type="ECO:0000313" key="4">
    <source>
        <dbReference type="Proteomes" id="UP001172101"/>
    </source>
</evidence>
<evidence type="ECO:0008006" key="5">
    <source>
        <dbReference type="Google" id="ProtNLM"/>
    </source>
</evidence>
<name>A0AA40ADT0_9PEZI</name>
<keyword evidence="4" id="KW-1185">Reference proteome</keyword>
<feature type="compositionally biased region" description="Low complexity" evidence="2">
    <location>
        <begin position="58"/>
        <end position="73"/>
    </location>
</feature>
<dbReference type="AlphaFoldDB" id="A0AA40ADT0"/>
<gene>
    <name evidence="3" type="ORF">B0T26DRAFT_649990</name>
</gene>
<feature type="region of interest" description="Disordered" evidence="2">
    <location>
        <begin position="184"/>
        <end position="219"/>
    </location>
</feature>